<dbReference type="AlphaFoldDB" id="A0A2T3NWA5"/>
<evidence type="ECO:0000313" key="1">
    <source>
        <dbReference type="EMBL" id="PSW20573.1"/>
    </source>
</evidence>
<organism evidence="1 2">
    <name type="scientific">Photobacterium sanctipauli</name>
    <dbReference type="NCBI Taxonomy" id="1342794"/>
    <lineage>
        <taxon>Bacteria</taxon>
        <taxon>Pseudomonadati</taxon>
        <taxon>Pseudomonadota</taxon>
        <taxon>Gammaproteobacteria</taxon>
        <taxon>Vibrionales</taxon>
        <taxon>Vibrionaceae</taxon>
        <taxon>Photobacterium</taxon>
    </lineage>
</organism>
<reference evidence="1 2" key="1">
    <citation type="submission" date="2018-01" db="EMBL/GenBank/DDBJ databases">
        <title>Whole genome sequencing of Histamine producing bacteria.</title>
        <authorList>
            <person name="Butler K."/>
        </authorList>
    </citation>
    <scope>NUCLEOTIDE SEQUENCE [LARGE SCALE GENOMIC DNA]</scope>
    <source>
        <strain evidence="1 2">DSM 100436</strain>
    </source>
</reference>
<keyword evidence="2" id="KW-1185">Reference proteome</keyword>
<dbReference type="Proteomes" id="UP000241771">
    <property type="component" value="Unassembled WGS sequence"/>
</dbReference>
<comment type="caution">
    <text evidence="1">The sequence shown here is derived from an EMBL/GenBank/DDBJ whole genome shotgun (WGS) entry which is preliminary data.</text>
</comment>
<accession>A0A2T3NWA5</accession>
<gene>
    <name evidence="1" type="ORF">C9I98_06890</name>
</gene>
<evidence type="ECO:0000313" key="2">
    <source>
        <dbReference type="Proteomes" id="UP000241771"/>
    </source>
</evidence>
<sequence>MSQVTNTKQALYAHINQLGKRENTEGELELLLREVVQVIANKQGAESAQELCEQLSFELLR</sequence>
<name>A0A2T3NWA5_9GAMM</name>
<proteinExistence type="predicted"/>
<protein>
    <submittedName>
        <fullName evidence="1">Uncharacterized protein</fullName>
    </submittedName>
</protein>
<dbReference type="RefSeq" id="WP_036822193.1">
    <property type="nucleotide sequence ID" value="NZ_JGVO01000384.1"/>
</dbReference>
<dbReference type="EMBL" id="PYMA01000003">
    <property type="protein sequence ID" value="PSW20573.1"/>
    <property type="molecule type" value="Genomic_DNA"/>
</dbReference>